<dbReference type="PANTHER" id="PTHR30582">
    <property type="entry name" value="L,D-TRANSPEPTIDASE"/>
    <property type="match status" value="1"/>
</dbReference>
<keyword evidence="5 6" id="KW-0961">Cell wall biogenesis/degradation</keyword>
<feature type="active site" description="Nucleophile" evidence="6">
    <location>
        <position position="291"/>
    </location>
</feature>
<dbReference type="Gene3D" id="2.40.440.10">
    <property type="entry name" value="L,D-transpeptidase catalytic domain-like"/>
    <property type="match status" value="1"/>
</dbReference>
<evidence type="ECO:0000313" key="10">
    <source>
        <dbReference type="Proteomes" id="UP000461768"/>
    </source>
</evidence>
<comment type="caution">
    <text evidence="9">The sequence shown here is derived from an EMBL/GenBank/DDBJ whole genome shotgun (WGS) entry which is preliminary data.</text>
</comment>
<evidence type="ECO:0000313" key="9">
    <source>
        <dbReference type="EMBL" id="KAB1440407.1"/>
    </source>
</evidence>
<dbReference type="Gene3D" id="3.10.20.800">
    <property type="match status" value="1"/>
</dbReference>
<feature type="transmembrane region" description="Helical" evidence="7">
    <location>
        <begin position="7"/>
        <end position="27"/>
    </location>
</feature>
<dbReference type="GO" id="GO:0071555">
    <property type="term" value="P:cell wall organization"/>
    <property type="evidence" value="ECO:0007669"/>
    <property type="project" value="UniProtKB-UniRule"/>
</dbReference>
<dbReference type="GO" id="GO:0071972">
    <property type="term" value="F:peptidoglycan L,D-transpeptidase activity"/>
    <property type="evidence" value="ECO:0007669"/>
    <property type="project" value="TreeGrafter"/>
</dbReference>
<dbReference type="AlphaFoldDB" id="A0A7V7QN58"/>
<keyword evidence="3 6" id="KW-0133">Cell shape</keyword>
<gene>
    <name evidence="9" type="ORF">F7O84_00825</name>
</gene>
<evidence type="ECO:0000256" key="6">
    <source>
        <dbReference type="PROSITE-ProRule" id="PRU01373"/>
    </source>
</evidence>
<dbReference type="SUPFAM" id="SSF143985">
    <property type="entry name" value="L,D-transpeptidase pre-catalytic domain-like"/>
    <property type="match status" value="1"/>
</dbReference>
<evidence type="ECO:0000256" key="7">
    <source>
        <dbReference type="SAM" id="Phobius"/>
    </source>
</evidence>
<organism evidence="9 10">
    <name type="scientific">Candidatus Galacturonatibacter soehngenii</name>
    <dbReference type="NCBI Taxonomy" id="2307010"/>
    <lineage>
        <taxon>Bacteria</taxon>
        <taxon>Bacillati</taxon>
        <taxon>Bacillota</taxon>
        <taxon>Clostridia</taxon>
        <taxon>Lachnospirales</taxon>
        <taxon>Lachnospiraceae</taxon>
        <taxon>Candidatus Galacturonatibacter</taxon>
    </lineage>
</organism>
<keyword evidence="2" id="KW-0808">Transferase</keyword>
<dbReference type="InterPro" id="IPR005490">
    <property type="entry name" value="LD_TPept_cat_dom"/>
</dbReference>
<feature type="active site" description="Proton donor/acceptor" evidence="6">
    <location>
        <position position="270"/>
    </location>
</feature>
<evidence type="ECO:0000256" key="4">
    <source>
        <dbReference type="ARBA" id="ARBA00022984"/>
    </source>
</evidence>
<dbReference type="Pfam" id="PF03734">
    <property type="entry name" value="YkuD"/>
    <property type="match status" value="1"/>
</dbReference>
<dbReference type="InterPro" id="IPR022029">
    <property type="entry name" value="YoaR-like_PG-bd"/>
</dbReference>
<reference evidence="9 10" key="2">
    <citation type="submission" date="2020-02" db="EMBL/GenBank/DDBJ databases">
        <title>Candidatus Galacturonibacter soehngenii shows hetero-acetogenic catabolism of galacturonic acid but lacks a canonical carbon monoxide dehydrogenase/acetyl-CoA synthase complex.</title>
        <authorList>
            <person name="Diender M."/>
            <person name="Stouten G.R."/>
            <person name="Petersen J.F."/>
            <person name="Nielsen P.H."/>
            <person name="Dueholm M.S."/>
            <person name="Pronk J.T."/>
            <person name="Van Loosdrecht M.C.M."/>
        </authorList>
    </citation>
    <scope>NUCLEOTIDE SEQUENCE [LARGE SCALE GENOMIC DNA]</scope>
    <source>
        <strain evidence="9">GalUA</strain>
    </source>
</reference>
<dbReference type="SUPFAM" id="SSF141523">
    <property type="entry name" value="L,D-transpeptidase catalytic domain-like"/>
    <property type="match status" value="1"/>
</dbReference>
<dbReference type="Pfam" id="PF12229">
    <property type="entry name" value="PG_binding_4"/>
    <property type="match status" value="1"/>
</dbReference>
<dbReference type="GO" id="GO:0005576">
    <property type="term" value="C:extracellular region"/>
    <property type="evidence" value="ECO:0007669"/>
    <property type="project" value="TreeGrafter"/>
</dbReference>
<evidence type="ECO:0000256" key="3">
    <source>
        <dbReference type="ARBA" id="ARBA00022960"/>
    </source>
</evidence>
<dbReference type="CDD" id="cd16913">
    <property type="entry name" value="YkuD_like"/>
    <property type="match status" value="1"/>
</dbReference>
<dbReference type="InterPro" id="IPR038063">
    <property type="entry name" value="Transpep_catalytic_dom"/>
</dbReference>
<dbReference type="OrthoDB" id="3176960at2"/>
<dbReference type="InterPro" id="IPR050979">
    <property type="entry name" value="LD-transpeptidase"/>
</dbReference>
<keyword evidence="7" id="KW-0812">Transmembrane</keyword>
<evidence type="ECO:0000256" key="1">
    <source>
        <dbReference type="ARBA" id="ARBA00004752"/>
    </source>
</evidence>
<keyword evidence="10" id="KW-1185">Reference proteome</keyword>
<dbReference type="GO" id="GO:0018104">
    <property type="term" value="P:peptidoglycan-protein cross-linking"/>
    <property type="evidence" value="ECO:0007669"/>
    <property type="project" value="TreeGrafter"/>
</dbReference>
<dbReference type="InterPro" id="IPR038054">
    <property type="entry name" value="LD_TPept-like_central_sf"/>
</dbReference>
<evidence type="ECO:0000256" key="5">
    <source>
        <dbReference type="ARBA" id="ARBA00023316"/>
    </source>
</evidence>
<dbReference type="PANTHER" id="PTHR30582:SF33">
    <property type="entry name" value="EXPORTED PROTEIN"/>
    <property type="match status" value="1"/>
</dbReference>
<dbReference type="Proteomes" id="UP000461768">
    <property type="component" value="Unassembled WGS sequence"/>
</dbReference>
<reference evidence="9 10" key="1">
    <citation type="submission" date="2019-09" db="EMBL/GenBank/DDBJ databases">
        <authorList>
            <person name="Valk L.C."/>
        </authorList>
    </citation>
    <scope>NUCLEOTIDE SEQUENCE [LARGE SCALE GENOMIC DNA]</scope>
    <source>
        <strain evidence="9">GalUA</strain>
    </source>
</reference>
<keyword evidence="7" id="KW-1133">Transmembrane helix</keyword>
<keyword evidence="7" id="KW-0472">Membrane</keyword>
<dbReference type="RefSeq" id="WP_151140794.1">
    <property type="nucleotide sequence ID" value="NZ_WAGX01000003.1"/>
</dbReference>
<sequence length="321" mass="36284">MSKSKRILLTLMAGIGIVAIVGGIWVVKLKIQKESQPKFEAEKKITVFSSNIIVSENQEFDNITPQLKLEEKMINDFAVANIQYKFGEDTEVVDSELIKKWITVDEKQVLLREENVKEYVKGLAKKYDTVGIERPFVDSHGDVVTVSGGPYGWEIDQEEETKELLALINEGKSIKDREPVYKQKAFARGMNDIGNTYVEVNMSEQKMWFYKDGELIVSTNIVTGNLAKGHGTPTVVGYIYNKVRNTKLVGTGYVAFVNYWMKVYGSIGIHDASWRSKFGGNIYTTNGSHGCINTPYDNVKMIFDNIEIGTPVIIFYENEKD</sequence>
<proteinExistence type="predicted"/>
<feature type="domain" description="L,D-TPase catalytic" evidence="8">
    <location>
        <begin position="196"/>
        <end position="315"/>
    </location>
</feature>
<name>A0A7V7QN58_9FIRM</name>
<evidence type="ECO:0000256" key="2">
    <source>
        <dbReference type="ARBA" id="ARBA00022679"/>
    </source>
</evidence>
<comment type="pathway">
    <text evidence="1 6">Cell wall biogenesis; peptidoglycan biosynthesis.</text>
</comment>
<dbReference type="UniPathway" id="UPA00219"/>
<dbReference type="GO" id="GO:0008360">
    <property type="term" value="P:regulation of cell shape"/>
    <property type="evidence" value="ECO:0007669"/>
    <property type="project" value="UniProtKB-UniRule"/>
</dbReference>
<protein>
    <submittedName>
        <fullName evidence="9">L,D-transpeptidase family protein</fullName>
    </submittedName>
</protein>
<dbReference type="GO" id="GO:0016740">
    <property type="term" value="F:transferase activity"/>
    <property type="evidence" value="ECO:0007669"/>
    <property type="project" value="UniProtKB-KW"/>
</dbReference>
<dbReference type="PROSITE" id="PS52029">
    <property type="entry name" value="LD_TPASE"/>
    <property type="match status" value="1"/>
</dbReference>
<accession>A0A7V7QN58</accession>
<dbReference type="EMBL" id="WAGX01000003">
    <property type="protein sequence ID" value="KAB1440407.1"/>
    <property type="molecule type" value="Genomic_DNA"/>
</dbReference>
<evidence type="ECO:0000259" key="8">
    <source>
        <dbReference type="PROSITE" id="PS52029"/>
    </source>
</evidence>
<keyword evidence="4 6" id="KW-0573">Peptidoglycan synthesis</keyword>